<evidence type="ECO:0000313" key="1">
    <source>
        <dbReference type="EMBL" id="MBC5658409.1"/>
    </source>
</evidence>
<dbReference type="AlphaFoldDB" id="A0A923LA01"/>
<proteinExistence type="predicted"/>
<dbReference type="EMBL" id="JACOOR010000001">
    <property type="protein sequence ID" value="MBC5658409.1"/>
    <property type="molecule type" value="Genomic_DNA"/>
</dbReference>
<protein>
    <submittedName>
        <fullName evidence="1">Uncharacterized protein</fullName>
    </submittedName>
</protein>
<dbReference type="RefSeq" id="WP_186872863.1">
    <property type="nucleotide sequence ID" value="NZ_JACOOR010000001.1"/>
</dbReference>
<organism evidence="1 2">
    <name type="scientific">Anaerosacchariphilus hominis</name>
    <dbReference type="NCBI Taxonomy" id="2763017"/>
    <lineage>
        <taxon>Bacteria</taxon>
        <taxon>Bacillati</taxon>
        <taxon>Bacillota</taxon>
        <taxon>Clostridia</taxon>
        <taxon>Lachnospirales</taxon>
        <taxon>Lachnospiraceae</taxon>
        <taxon>Anaerosacchariphilus</taxon>
    </lineage>
</organism>
<reference evidence="1" key="1">
    <citation type="submission" date="2020-08" db="EMBL/GenBank/DDBJ databases">
        <title>Genome public.</title>
        <authorList>
            <person name="Liu C."/>
            <person name="Sun Q."/>
        </authorList>
    </citation>
    <scope>NUCLEOTIDE SEQUENCE</scope>
    <source>
        <strain evidence="1">NSJ-68</strain>
    </source>
</reference>
<dbReference type="Proteomes" id="UP000649345">
    <property type="component" value="Unassembled WGS sequence"/>
</dbReference>
<gene>
    <name evidence="1" type="ORF">H8S44_01235</name>
</gene>
<sequence length="346" mass="40522">MKVGDIMPDKLTNSKLYLFLYTMKEYQRFSGELCSHELTADYDAESYVQINTKLILLRKYGSKGEPVFIEEILDEMKKTYPHKSEEASKILNEYHEIINMQIEQILADGTKLNLYQTIEDVMYGLYLHADANRIQRLVQTDEQLRFTCIRKYVEDFEKVLFKIIKCLRECGLDVEEIHKEHASIIAFGNQSESQNVVNSPFWSNMYGHDADDEELKQIYGQLVSEDIEILIRCNIFLEELKKDVISVDLLDKLIFPSTKKDWKDYSEAREFFLGIKNPGISSKVRYNEQHTMAYVRIHPNVEDAFVINSPHIIKDIYEISLVKDHGMVEWKIYSLGGHLDSYIIEK</sequence>
<comment type="caution">
    <text evidence="1">The sequence shown here is derived from an EMBL/GenBank/DDBJ whole genome shotgun (WGS) entry which is preliminary data.</text>
</comment>
<accession>A0A923LA01</accession>
<keyword evidence="2" id="KW-1185">Reference proteome</keyword>
<name>A0A923LA01_9FIRM</name>
<evidence type="ECO:0000313" key="2">
    <source>
        <dbReference type="Proteomes" id="UP000649345"/>
    </source>
</evidence>